<dbReference type="RefSeq" id="WP_023941195.1">
    <property type="nucleotide sequence ID" value="NZ_LS483447.1"/>
</dbReference>
<keyword evidence="2" id="KW-1185">Reference proteome</keyword>
<accession>A0A2X4PLZ3</accession>
<dbReference type="InterPro" id="IPR015943">
    <property type="entry name" value="WD40/YVTN_repeat-like_dom_sf"/>
</dbReference>
<dbReference type="Proteomes" id="UP000249300">
    <property type="component" value="Chromosome 1"/>
</dbReference>
<protein>
    <recommendedName>
        <fullName evidence="3">Lipoprotein</fullName>
    </recommendedName>
</protein>
<dbReference type="KEGG" id="pcre:NCTC12858_01733"/>
<evidence type="ECO:0000313" key="1">
    <source>
        <dbReference type="EMBL" id="SQH73860.1"/>
    </source>
</evidence>
<dbReference type="Gene3D" id="2.130.10.10">
    <property type="entry name" value="YVTN repeat-like/Quinoprotein amine dehydrogenase"/>
    <property type="match status" value="1"/>
</dbReference>
<dbReference type="EMBL" id="LS483447">
    <property type="protein sequence ID" value="SQH73860.1"/>
    <property type="molecule type" value="Genomic_DNA"/>
</dbReference>
<dbReference type="PROSITE" id="PS51257">
    <property type="entry name" value="PROKAR_LIPOPROTEIN"/>
    <property type="match status" value="1"/>
</dbReference>
<reference evidence="1 2" key="1">
    <citation type="submission" date="2018-06" db="EMBL/GenBank/DDBJ databases">
        <authorList>
            <consortium name="Pathogen Informatics"/>
            <person name="Doyle S."/>
        </authorList>
    </citation>
    <scope>NUCLEOTIDE SEQUENCE [LARGE SCALE GENOMIC DNA]</scope>
    <source>
        <strain evidence="1 2">NCTC12858</strain>
    </source>
</reference>
<sequence>MSKIKFWLIAAISGTMLMTSCDKNHEEPQNTLLGGEGRILVQTTVKNPNGESGASYMQQIPELSGNLDISKAIQTGFYNSISIVENEIFVMAEYGGQGSQSISKYIRTPKGMEKVGELHGIPESWPINLTSVSAQKAYVPLYSLGRVLVINPQTMTQIGEIDLKEYAHGDASSEPASGIIRDGYYYLPLNQIGADWLPYENHRQSDVVIIDTKTDKVVKVISEAKSGLCFPTRPMAQGMIFANEQKDIYIACCGLFGFNPNYLKNGFICIPAGKQEFDTARSWDISNTTIQGTNYKPASVYNTLYLGNGKLAAYVNIIELSGDNPYTARNNMAVIIDLNAKTIKRIEGIPETDGFSASIEQYNGDVYFSVYGVAKSGIFAYNPATENVRQVMTSKNGITFIHFF</sequence>
<dbReference type="AlphaFoldDB" id="A0A2X4PLZ3"/>
<evidence type="ECO:0000313" key="2">
    <source>
        <dbReference type="Proteomes" id="UP000249300"/>
    </source>
</evidence>
<gene>
    <name evidence="1" type="ORF">NCTC12858_01733</name>
</gene>
<name>A0A2X4PLZ3_9PORP</name>
<evidence type="ECO:0008006" key="3">
    <source>
        <dbReference type="Google" id="ProtNLM"/>
    </source>
</evidence>
<proteinExistence type="predicted"/>
<organism evidence="1 2">
    <name type="scientific">Porphyromonas crevioricanis</name>
    <dbReference type="NCBI Taxonomy" id="393921"/>
    <lineage>
        <taxon>Bacteria</taxon>
        <taxon>Pseudomonadati</taxon>
        <taxon>Bacteroidota</taxon>
        <taxon>Bacteroidia</taxon>
        <taxon>Bacteroidales</taxon>
        <taxon>Porphyromonadaceae</taxon>
        <taxon>Porphyromonas</taxon>
    </lineage>
</organism>